<dbReference type="InterPro" id="IPR014030">
    <property type="entry name" value="Ketoacyl_synth_N"/>
</dbReference>
<dbReference type="EMBL" id="SRSC01000002">
    <property type="protein sequence ID" value="TGU72518.1"/>
    <property type="molecule type" value="Genomic_DNA"/>
</dbReference>
<dbReference type="Pfam" id="PF00550">
    <property type="entry name" value="PP-binding"/>
    <property type="match status" value="5"/>
</dbReference>
<dbReference type="InterPro" id="IPR016039">
    <property type="entry name" value="Thiolase-like"/>
</dbReference>
<dbReference type="PROSITE" id="PS00606">
    <property type="entry name" value="KS3_1"/>
    <property type="match status" value="1"/>
</dbReference>
<dbReference type="SMART" id="SM00825">
    <property type="entry name" value="PKS_KS"/>
    <property type="match status" value="1"/>
</dbReference>
<sequence length="2452" mass="255660">MKTDDLKPATSSNGNQLAIIGIGCLFPKAGDKDAYWANITDGVDAITEVPPTHWPVDAYFDEDKRSPDHTYGRRGGFLSPVDFNPMEFNIPPNVLEAIDTSQLLGLIAAGQALKDAGYGPERAWDKSNVSVILGVTGTLELVIPLGARLGHPVWRSALKDAGVDEETAKDVVERISDSYVSWQENSFPGLLGNVVAGRISKQYDLGGTNCVVDAACASSLSALHLASMELNSGKSDIVVTGGIDTFNDIFMYMCFSKTPALSPSGNAKPFDVSADGTILGEGLGLVVLKRLADAERDGDRIYAVVRGVGSSSDGKGDAIYAPSAAGQKKALLDAYKNADVTPESIGLLEAHGTGTKVGDAVEVSALRDVYGKSDAPWCALGSVKSQIGHAKAAAGSAGLIKAALALHNKVIPPTIKVQTPQKEVVADNSPFYLPAHKRPWFPRPDVPRRAGVSAFGFGGSNFHVVLEEYRPEKEAADWDGNTQIITLAGADAAAITAQLDTVPAGSAEAASAWTAVRDFALASRASFDAKAPCRLALVVEHDKTNLAAMVKNARAMLAKNDKSAWQTPDGAYFACGGVPGKLGVLFPGQGSQYNGMLNDLACSFPQVLDALVTADSGFLSETGSRLSDLIYPPSAYDEATRAGQEEALRATQAAQPAIGATSLGALRLLQTFGVAPEAVAGHSYGELTALCAAGRLDEGAFHELSRLRGKLMGAGDGDKGSMLAVSAPLAKIAEVVAAEKLDLVIANKNAPTQAVLSGATAEIKRAVAIFKERGLTCKELPVAAAFHSSLVADAAKPFLAALEKIDMPQGRIPVYANTTAALYPADTAQAKAQLAGQLAKPVEFVAEIEAMYAAGVTTFVEVGPGNRLTGLAQAILSERPHLAVALDASSGKRSGIADLARTLAQLSVLGYGVNLALWDEGHRPAPVTGKKPALSIPISGANYVKPKQKKPPVPPKPVAAPVAPVQAVPTNTSQAAAPVQHVAQRPQAPHQVAAPVAPVAQPNFAPVQAAGQESLSESLRLAREGMAVLQRMQEDTAQLHRRFLEGQEVAAKTFQALLEQQQQLVMGGMRAPAATVAPQVAPAAPVQAAAFVAPTPTYTPAAVAQPVPSVPAASPAAVSQPAAAIQAASVAAQAAPVASAKPAADNEHITQALLAVIAEKTGYPVEMLELDMGMDSDLGIDSIKRVEILSALQERLPGSPVIGPEHLGTLRTLGDIAGHLTAGSAAAAPVAAPAATTPSAAAATESTDGAAKVTETLLSVVSEKTGYPMEMLELDMGMDSDLGIDSIKRVEILSTLQERLPGAPVIGPEHLGTLRTLGDIAGHLAAGAASAPAVTVAASTVSAAQITETLLAVVSEKTGYPAEMLELTMGMDSDLGIDSIKRVEILSTLQERLPECPTIGPEHLGTLRTLGDIAGHLAAGAASAAPVAVAAPVGAVASTTSAVSAISAAQVTETLLAVVSDKTGYPAEMLELTMGMDSDLGIDSIKRVEILSTLQERLPECPTIGPEHLGTLRTLGDIAGHLAAGAASAAPVAVAAPAASTGSTSTTSTIDADKVTETLLAVVSDKTGYPAEMLELTMGMDSDLGIDSIKRVEILSTLQERLPECPTIGPEHLGTLRTLGDIADYLAAPAKAAAPAAQPATPAVEAIPAPVAEPVQAAPQNIQRSTVVPMLLTENDDADTITLANDGEIWVTDDGSAFAAELCGILLEHGCSVRKVNAAQAGQIAPAGKLSGLVICAPVAGTDDQFLEDAFLLAKDASAALVESARADGAVFVTVSRLDGAFGFGSAKSLKDPLSGGLAGLSKTAGYEWPEVSCKAIDLGEFAHPATAAGAVAVEMLRRGPSEIGLTPEGRFALQTTVLPAAPAPERAALEKGDVVVITGGGRGVTAVSALALANEYHPFLVLLGRSPEPQEEPAYLAGLTEEADIKRAIMQNATGKLHPREIEERYRSVVAGRELRATLESISATGAQAIYRSVDIRDQSAMELLLGEVRRAHGPIRGIVHGAGVLADRLIVDKTAEQFEQVYSTKVHGLRSLLHATRNDELKAIALFSSSTGRFGRVGQVDYAVANEVLNKTAQVEARRRTDCRCVSINWGPWDGGMVTPALKKVFASEGIGVIGLTEGGSFLAREIAANDAPVEIVAIADLPEQASVTPAVPSRAQNLSEAFALTLTVPEFPFLRSHVLDGKAVLPMAVIVEWLAHGALHGNPGFRFHGFNDLRICKGVVFEDNTPFTVNVMAGRAEKRESFWLVPVELCSPGVNGKTVLHARAEIVLATKHPEGIRSITEIPSTTYQPLEGVIYNNERLFHGPDLHGIEQVVGCSAKGIAATVKGAPAPGKWIRRPLRSAWITDPLVLDSAFQMMILWSFERFGAGSLPCFAARYRQFQESFPREGVQAVIRVTQESAHGASADMEFLDRASGKLVARLEGYECVIDPSLKQAFQRNKLRTVTVVGAA</sequence>
<dbReference type="InterPro" id="IPR020841">
    <property type="entry name" value="PKS_Beta-ketoAc_synthase_dom"/>
</dbReference>
<dbReference type="InterPro" id="IPR049900">
    <property type="entry name" value="PKS_mFAS_DH"/>
</dbReference>
<protein>
    <submittedName>
        <fullName evidence="8">SDR family NAD(P)-dependent oxidoreductase</fullName>
    </submittedName>
</protein>
<dbReference type="InterPro" id="IPR052568">
    <property type="entry name" value="PKS-FAS_Synthase"/>
</dbReference>
<feature type="active site" description="Proton acceptor; for dehydratase activity" evidence="4">
    <location>
        <position position="2180"/>
    </location>
</feature>
<feature type="domain" description="Carrier" evidence="5">
    <location>
        <begin position="1553"/>
        <end position="1630"/>
    </location>
</feature>
<dbReference type="Gene3D" id="3.40.366.10">
    <property type="entry name" value="Malonyl-Coenzyme A Acyl Carrier Protein, domain 2"/>
    <property type="match status" value="1"/>
</dbReference>
<evidence type="ECO:0000313" key="9">
    <source>
        <dbReference type="Proteomes" id="UP000306416"/>
    </source>
</evidence>
<dbReference type="InterPro" id="IPR009081">
    <property type="entry name" value="PP-bd_ACP"/>
</dbReference>
<dbReference type="Pfam" id="PF00109">
    <property type="entry name" value="ketoacyl-synt"/>
    <property type="match status" value="1"/>
</dbReference>
<feature type="domain" description="Carrier" evidence="5">
    <location>
        <begin position="1251"/>
        <end position="1328"/>
    </location>
</feature>
<dbReference type="SUPFAM" id="SSF51735">
    <property type="entry name" value="NAD(P)-binding Rossmann-fold domains"/>
    <property type="match status" value="2"/>
</dbReference>
<organism evidence="8 9">
    <name type="scientific">Geomonas terrae</name>
    <dbReference type="NCBI Taxonomy" id="2562681"/>
    <lineage>
        <taxon>Bacteria</taxon>
        <taxon>Pseudomonadati</taxon>
        <taxon>Thermodesulfobacteriota</taxon>
        <taxon>Desulfuromonadia</taxon>
        <taxon>Geobacterales</taxon>
        <taxon>Geobacteraceae</taxon>
        <taxon>Geomonas</taxon>
    </lineage>
</organism>
<evidence type="ECO:0000313" key="8">
    <source>
        <dbReference type="EMBL" id="TGU72518.1"/>
    </source>
</evidence>
<dbReference type="GO" id="GO:0004315">
    <property type="term" value="F:3-oxoacyl-[acyl-carrier-protein] synthase activity"/>
    <property type="evidence" value="ECO:0007669"/>
    <property type="project" value="InterPro"/>
</dbReference>
<evidence type="ECO:0000256" key="1">
    <source>
        <dbReference type="ARBA" id="ARBA00022450"/>
    </source>
</evidence>
<dbReference type="InterPro" id="IPR036291">
    <property type="entry name" value="NAD(P)-bd_dom_sf"/>
</dbReference>
<dbReference type="PROSITE" id="PS52004">
    <property type="entry name" value="KS3_2"/>
    <property type="match status" value="1"/>
</dbReference>
<dbReference type="Gene3D" id="1.10.1200.10">
    <property type="entry name" value="ACP-like"/>
    <property type="match status" value="5"/>
</dbReference>
<dbReference type="CDD" id="cd08953">
    <property type="entry name" value="KR_2_SDR_x"/>
    <property type="match status" value="1"/>
</dbReference>
<dbReference type="InterPro" id="IPR014031">
    <property type="entry name" value="Ketoacyl_synth_C"/>
</dbReference>
<dbReference type="Gene3D" id="3.40.47.10">
    <property type="match status" value="1"/>
</dbReference>
<dbReference type="SUPFAM" id="SSF53901">
    <property type="entry name" value="Thiolase-like"/>
    <property type="match status" value="1"/>
</dbReference>
<dbReference type="InterPro" id="IPR016036">
    <property type="entry name" value="Malonyl_transacylase_ACP-bd"/>
</dbReference>
<dbReference type="Pfam" id="PF16197">
    <property type="entry name" value="KAsynt_C_assoc"/>
    <property type="match status" value="1"/>
</dbReference>
<dbReference type="SUPFAM" id="SSF52151">
    <property type="entry name" value="FabD/lysophospholipase-like"/>
    <property type="match status" value="1"/>
</dbReference>
<dbReference type="InterPro" id="IPR001227">
    <property type="entry name" value="Ac_transferase_dom_sf"/>
</dbReference>
<evidence type="ECO:0000259" key="6">
    <source>
        <dbReference type="PROSITE" id="PS52004"/>
    </source>
</evidence>
<dbReference type="PROSITE" id="PS50075">
    <property type="entry name" value="CARRIER"/>
    <property type="match status" value="5"/>
</dbReference>
<reference evidence="8 9" key="1">
    <citation type="submission" date="2019-04" db="EMBL/GenBank/DDBJ databases">
        <title>Geobacter oryzae sp. nov., ferric-reducing bacteria isolated from paddy soil.</title>
        <authorList>
            <person name="Xu Z."/>
            <person name="Masuda Y."/>
            <person name="Itoh H."/>
            <person name="Senoo K."/>
        </authorList>
    </citation>
    <scope>NUCLEOTIDE SEQUENCE [LARGE SCALE GENOMIC DNA]</scope>
    <source>
        <strain evidence="8 9">Red111</strain>
    </source>
</reference>
<dbReference type="PROSITE" id="PS52019">
    <property type="entry name" value="PKS_MFAS_DH"/>
    <property type="match status" value="1"/>
</dbReference>
<proteinExistence type="predicted"/>
<keyword evidence="2" id="KW-0597">Phosphoprotein</keyword>
<dbReference type="PROSITE" id="PS51257">
    <property type="entry name" value="PROKAR_LIPOPROTEIN"/>
    <property type="match status" value="1"/>
</dbReference>
<dbReference type="PANTHER" id="PTHR43074:SF1">
    <property type="entry name" value="BETA-KETOACYL SYNTHASE FAMILY PROTEIN-RELATED"/>
    <property type="match status" value="1"/>
</dbReference>
<dbReference type="InterPro" id="IPR018201">
    <property type="entry name" value="Ketoacyl_synth_AS"/>
</dbReference>
<dbReference type="Pfam" id="PF02801">
    <property type="entry name" value="Ketoacyl-synt_C"/>
    <property type="match status" value="1"/>
</dbReference>
<dbReference type="Pfam" id="PF08659">
    <property type="entry name" value="KR"/>
    <property type="match status" value="1"/>
</dbReference>
<dbReference type="InterPro" id="IPR042104">
    <property type="entry name" value="PKS_dehydratase_sf"/>
</dbReference>
<dbReference type="InterPro" id="IPR036736">
    <property type="entry name" value="ACP-like_sf"/>
</dbReference>
<dbReference type="Pfam" id="PF00698">
    <property type="entry name" value="Acyl_transf_1"/>
    <property type="match status" value="1"/>
</dbReference>
<keyword evidence="9" id="KW-1185">Reference proteome</keyword>
<dbReference type="InterPro" id="IPR016035">
    <property type="entry name" value="Acyl_Trfase/lysoPLipase"/>
</dbReference>
<evidence type="ECO:0000256" key="3">
    <source>
        <dbReference type="ARBA" id="ARBA00022679"/>
    </source>
</evidence>
<dbReference type="SMART" id="SM00822">
    <property type="entry name" value="PKS_KR"/>
    <property type="match status" value="1"/>
</dbReference>
<feature type="region of interest" description="C-terminal hotdog fold" evidence="4">
    <location>
        <begin position="2289"/>
        <end position="2437"/>
    </location>
</feature>
<dbReference type="CDD" id="cd00833">
    <property type="entry name" value="PKS"/>
    <property type="match status" value="1"/>
</dbReference>
<keyword evidence="3" id="KW-0808">Transferase</keyword>
<dbReference type="RefSeq" id="WP_135869995.1">
    <property type="nucleotide sequence ID" value="NZ_SRSC01000002.1"/>
</dbReference>
<dbReference type="Gene3D" id="3.10.129.110">
    <property type="entry name" value="Polyketide synthase dehydratase"/>
    <property type="match status" value="1"/>
</dbReference>
<gene>
    <name evidence="8" type="ORF">E4633_09450</name>
</gene>
<evidence type="ECO:0000256" key="4">
    <source>
        <dbReference type="PROSITE-ProRule" id="PRU01363"/>
    </source>
</evidence>
<comment type="caution">
    <text evidence="8">The sequence shown here is derived from an EMBL/GenBank/DDBJ whole genome shotgun (WGS) entry which is preliminary data.</text>
</comment>
<accession>A0A4S1CG26</accession>
<dbReference type="InterPro" id="IPR013968">
    <property type="entry name" value="PKS_KR"/>
</dbReference>
<feature type="domain" description="PKS/mFAS DH" evidence="7">
    <location>
        <begin position="2147"/>
        <end position="2437"/>
    </location>
</feature>
<feature type="domain" description="Carrier" evidence="5">
    <location>
        <begin position="1341"/>
        <end position="1421"/>
    </location>
</feature>
<feature type="region of interest" description="N-terminal hotdog fold" evidence="4">
    <location>
        <begin position="2147"/>
        <end position="2276"/>
    </location>
</feature>
<dbReference type="PANTHER" id="PTHR43074">
    <property type="entry name" value="OMEGA-3 POLYUNSATURATED FATTY ACID SYNTHASE PFAB-RELATED"/>
    <property type="match status" value="1"/>
</dbReference>
<evidence type="ECO:0000259" key="7">
    <source>
        <dbReference type="PROSITE" id="PS52019"/>
    </source>
</evidence>
<feature type="active site" description="Proton donor; for dehydratase activity" evidence="4">
    <location>
        <position position="2353"/>
    </location>
</feature>
<dbReference type="InterPro" id="IPR014043">
    <property type="entry name" value="Acyl_transferase_dom"/>
</dbReference>
<dbReference type="Proteomes" id="UP000306416">
    <property type="component" value="Unassembled WGS sequence"/>
</dbReference>
<dbReference type="InterPro" id="IPR032821">
    <property type="entry name" value="PKS_assoc"/>
</dbReference>
<dbReference type="Gene3D" id="3.40.50.720">
    <property type="entry name" value="NAD(P)-binding Rossmann-like Domain"/>
    <property type="match status" value="1"/>
</dbReference>
<name>A0A4S1CG26_9BACT</name>
<feature type="domain" description="Ketosynthase family 3 (KS3)" evidence="6">
    <location>
        <begin position="14"/>
        <end position="468"/>
    </location>
</feature>
<dbReference type="SUPFAM" id="SSF47336">
    <property type="entry name" value="ACP-like"/>
    <property type="match status" value="5"/>
</dbReference>
<dbReference type="GO" id="GO:0006633">
    <property type="term" value="P:fatty acid biosynthetic process"/>
    <property type="evidence" value="ECO:0007669"/>
    <property type="project" value="InterPro"/>
</dbReference>
<feature type="domain" description="Carrier" evidence="5">
    <location>
        <begin position="1144"/>
        <end position="1224"/>
    </location>
</feature>
<dbReference type="SMART" id="SM00827">
    <property type="entry name" value="PKS_AT"/>
    <property type="match status" value="1"/>
</dbReference>
<evidence type="ECO:0000256" key="2">
    <source>
        <dbReference type="ARBA" id="ARBA00022553"/>
    </source>
</evidence>
<dbReference type="SUPFAM" id="SSF55048">
    <property type="entry name" value="Probable ACP-binding domain of malonyl-CoA ACP transacylase"/>
    <property type="match status" value="1"/>
</dbReference>
<keyword evidence="1" id="KW-0596">Phosphopantetheine</keyword>
<dbReference type="InterPro" id="IPR057326">
    <property type="entry name" value="KR_dom"/>
</dbReference>
<evidence type="ECO:0000259" key="5">
    <source>
        <dbReference type="PROSITE" id="PS50075"/>
    </source>
</evidence>
<feature type="domain" description="Carrier" evidence="5">
    <location>
        <begin position="1446"/>
        <end position="1526"/>
    </location>
</feature>